<dbReference type="RefSeq" id="XP_025583468.1">
    <property type="nucleotide sequence ID" value="XM_025729174.2"/>
</dbReference>
<dbReference type="Proteomes" id="UP000245910">
    <property type="component" value="Chromosome IIII"/>
</dbReference>
<accession>A0A2L2T6K7</accession>
<evidence type="ECO:0000313" key="2">
    <source>
        <dbReference type="Proteomes" id="UP000245910"/>
    </source>
</evidence>
<dbReference type="KEGG" id="fvn:FVRRES_13770"/>
<organism evidence="1 2">
    <name type="scientific">Fusarium venenatum</name>
    <dbReference type="NCBI Taxonomy" id="56646"/>
    <lineage>
        <taxon>Eukaryota</taxon>
        <taxon>Fungi</taxon>
        <taxon>Dikarya</taxon>
        <taxon>Ascomycota</taxon>
        <taxon>Pezizomycotina</taxon>
        <taxon>Sordariomycetes</taxon>
        <taxon>Hypocreomycetidae</taxon>
        <taxon>Hypocreales</taxon>
        <taxon>Nectriaceae</taxon>
        <taxon>Fusarium</taxon>
    </lineage>
</organism>
<keyword evidence="2" id="KW-1185">Reference proteome</keyword>
<evidence type="ECO:0000313" key="1">
    <source>
        <dbReference type="EMBL" id="CEI41846.1"/>
    </source>
</evidence>
<dbReference type="EMBL" id="LN649232">
    <property type="protein sequence ID" value="CEI41846.1"/>
    <property type="molecule type" value="Genomic_DNA"/>
</dbReference>
<sequence length="200" mass="22452">MAPSWLEKFIVREDATPDQRRSTESSAFQIYYTALPGHQRILTMKGETTPSYEVTRKAVLAVWGDKCYVKSVKDDVEIAMMDFHTMPPKTEVNFTQRKHKINIKGNTGPFQASGGIGEVHWKPTGMVVNGKASWELRDEGNLVMSVSIDDQQVNGVIDLWKSHLDSDTVEELIVLGVSKVEEYKKTLRNAKTSLVSVIHG</sequence>
<dbReference type="AlphaFoldDB" id="A0A2L2T6K7"/>
<name>A0A2L2T6K7_9HYPO</name>
<reference evidence="2" key="1">
    <citation type="submission" date="2014-10" db="EMBL/GenBank/DDBJ databases">
        <authorList>
            <person name="King R."/>
        </authorList>
    </citation>
    <scope>NUCLEOTIDE SEQUENCE [LARGE SCALE GENOMIC DNA]</scope>
    <source>
        <strain evidence="2">A3/5</strain>
    </source>
</reference>
<protein>
    <submittedName>
        <fullName evidence="1">Uncharacterized protein</fullName>
    </submittedName>
</protein>
<dbReference type="GeneID" id="37265400"/>
<proteinExistence type="predicted"/>
<dbReference type="OrthoDB" id="5117488at2759"/>